<dbReference type="PRINTS" id="PR00813">
    <property type="entry name" value="BCTERIALGSPG"/>
</dbReference>
<dbReference type="GO" id="GO:0015628">
    <property type="term" value="P:protein secretion by the type II secretion system"/>
    <property type="evidence" value="ECO:0007669"/>
    <property type="project" value="InterPro"/>
</dbReference>
<dbReference type="InterPro" id="IPR000983">
    <property type="entry name" value="Bac_GSPG_pilin"/>
</dbReference>
<organism evidence="2 3">
    <name type="scientific">Pedosphaera parvula (strain Ellin514)</name>
    <dbReference type="NCBI Taxonomy" id="320771"/>
    <lineage>
        <taxon>Bacteria</taxon>
        <taxon>Pseudomonadati</taxon>
        <taxon>Verrucomicrobiota</taxon>
        <taxon>Pedosphaerae</taxon>
        <taxon>Pedosphaerales</taxon>
        <taxon>Pedosphaeraceae</taxon>
        <taxon>Pedosphaera</taxon>
    </lineage>
</organism>
<proteinExistence type="predicted"/>
<evidence type="ECO:0000313" key="2">
    <source>
        <dbReference type="EMBL" id="EEF62522.1"/>
    </source>
</evidence>
<gene>
    <name evidence="2" type="ORF">Cflav_PD5157</name>
</gene>
<dbReference type="OrthoDB" id="191764at2"/>
<dbReference type="AlphaFoldDB" id="B9XC54"/>
<name>B9XC54_PEDPL</name>
<dbReference type="Pfam" id="PF07963">
    <property type="entry name" value="N_methyl"/>
    <property type="match status" value="1"/>
</dbReference>
<dbReference type="PANTHER" id="PTHR30093">
    <property type="entry name" value="GENERAL SECRETION PATHWAY PROTEIN G"/>
    <property type="match status" value="1"/>
</dbReference>
<evidence type="ECO:0000256" key="1">
    <source>
        <dbReference type="ARBA" id="ARBA00022481"/>
    </source>
</evidence>
<accession>B9XC54</accession>
<keyword evidence="3" id="KW-1185">Reference proteome</keyword>
<dbReference type="InterPro" id="IPR012902">
    <property type="entry name" value="N_methyl_site"/>
</dbReference>
<dbReference type="Proteomes" id="UP000003688">
    <property type="component" value="Unassembled WGS sequence"/>
</dbReference>
<protein>
    <recommendedName>
        <fullName evidence="4">Type II secretory pathway pseudopilin PulG-like protein</fullName>
    </recommendedName>
</protein>
<dbReference type="STRING" id="320771.Cflav_PD5157"/>
<dbReference type="SUPFAM" id="SSF54523">
    <property type="entry name" value="Pili subunits"/>
    <property type="match status" value="1"/>
</dbReference>
<comment type="caution">
    <text evidence="2">The sequence shown here is derived from an EMBL/GenBank/DDBJ whole genome shotgun (WGS) entry which is preliminary data.</text>
</comment>
<dbReference type="Gene3D" id="3.30.700.10">
    <property type="entry name" value="Glycoprotein, Type 4 Pilin"/>
    <property type="match status" value="1"/>
</dbReference>
<dbReference type="NCBIfam" id="TIGR02532">
    <property type="entry name" value="IV_pilin_GFxxxE"/>
    <property type="match status" value="1"/>
</dbReference>
<evidence type="ECO:0000313" key="3">
    <source>
        <dbReference type="Proteomes" id="UP000003688"/>
    </source>
</evidence>
<dbReference type="RefSeq" id="WP_007413402.1">
    <property type="nucleotide sequence ID" value="NZ_ABOX02000004.1"/>
</dbReference>
<evidence type="ECO:0008006" key="4">
    <source>
        <dbReference type="Google" id="ProtNLM"/>
    </source>
</evidence>
<dbReference type="EMBL" id="ABOX02000004">
    <property type="protein sequence ID" value="EEF62522.1"/>
    <property type="molecule type" value="Genomic_DNA"/>
</dbReference>
<dbReference type="GO" id="GO:0015627">
    <property type="term" value="C:type II protein secretion system complex"/>
    <property type="evidence" value="ECO:0007669"/>
    <property type="project" value="InterPro"/>
</dbReference>
<reference evidence="2 3" key="1">
    <citation type="journal article" date="2011" name="J. Bacteriol.">
        <title>Genome sequence of 'Pedosphaera parvula' Ellin514, an aerobic Verrucomicrobial isolate from pasture soil.</title>
        <authorList>
            <person name="Kant R."/>
            <person name="van Passel M.W."/>
            <person name="Sangwan P."/>
            <person name="Palva A."/>
            <person name="Lucas S."/>
            <person name="Copeland A."/>
            <person name="Lapidus A."/>
            <person name="Glavina Del Rio T."/>
            <person name="Dalin E."/>
            <person name="Tice H."/>
            <person name="Bruce D."/>
            <person name="Goodwin L."/>
            <person name="Pitluck S."/>
            <person name="Chertkov O."/>
            <person name="Larimer F.W."/>
            <person name="Land M.L."/>
            <person name="Hauser L."/>
            <person name="Brettin T.S."/>
            <person name="Detter J.C."/>
            <person name="Han S."/>
            <person name="de Vos W.M."/>
            <person name="Janssen P.H."/>
            <person name="Smidt H."/>
        </authorList>
    </citation>
    <scope>NUCLEOTIDE SEQUENCE [LARGE SCALE GENOMIC DNA]</scope>
    <source>
        <strain evidence="2 3">Ellin514</strain>
    </source>
</reference>
<sequence precursor="true">MNKDTKFIRAFTLIELLVVIAIIAILAGLLLPTLSRAKGKANDINCVSNLKQLGVAITLYCDDDQGYLPYAELQPSHPVTNPPFPRICDVLIRYVGGASNVFKCPLDKAQPKSYFETEGSSYEWDYAMNGKQVLNPKMRMWSLDPTKAPLMYDYENFHIGGTNGAKNVLFADGHISILK</sequence>
<dbReference type="InterPro" id="IPR045584">
    <property type="entry name" value="Pilin-like"/>
</dbReference>
<keyword evidence="1" id="KW-0488">Methylation</keyword>